<dbReference type="AlphaFoldDB" id="A0A381XS42"/>
<organism evidence="2">
    <name type="scientific">marine metagenome</name>
    <dbReference type="NCBI Taxonomy" id="408172"/>
    <lineage>
        <taxon>unclassified sequences</taxon>
        <taxon>metagenomes</taxon>
        <taxon>ecological metagenomes</taxon>
    </lineage>
</organism>
<reference evidence="2" key="1">
    <citation type="submission" date="2018-05" db="EMBL/GenBank/DDBJ databases">
        <authorList>
            <person name="Lanie J.A."/>
            <person name="Ng W.-L."/>
            <person name="Kazmierczak K.M."/>
            <person name="Andrzejewski T.M."/>
            <person name="Davidsen T.M."/>
            <person name="Wayne K.J."/>
            <person name="Tettelin H."/>
            <person name="Glass J.I."/>
            <person name="Rusch D."/>
            <person name="Podicherti R."/>
            <person name="Tsui H.-C.T."/>
            <person name="Winkler M.E."/>
        </authorList>
    </citation>
    <scope>NUCLEOTIDE SEQUENCE</scope>
</reference>
<protein>
    <submittedName>
        <fullName evidence="2">Uncharacterized protein</fullName>
    </submittedName>
</protein>
<gene>
    <name evidence="2" type="ORF">METZ01_LOCUS120458</name>
</gene>
<dbReference type="EMBL" id="UINC01016192">
    <property type="protein sequence ID" value="SVA67604.1"/>
    <property type="molecule type" value="Genomic_DNA"/>
</dbReference>
<sequence length="77" mass="8600">MIKAYFKVVPAQQNIAWNQNILRGESWMKKLVASFILVSLVLFLSSCSMEQRCPEGECAPPEGVEEGAEEGVEKKPE</sequence>
<name>A0A381XS42_9ZZZZ</name>
<evidence type="ECO:0000256" key="1">
    <source>
        <dbReference type="SAM" id="MobiDB-lite"/>
    </source>
</evidence>
<evidence type="ECO:0000313" key="2">
    <source>
        <dbReference type="EMBL" id="SVA67604.1"/>
    </source>
</evidence>
<feature type="region of interest" description="Disordered" evidence="1">
    <location>
        <begin position="55"/>
        <end position="77"/>
    </location>
</feature>
<accession>A0A381XS42</accession>
<proteinExistence type="predicted"/>